<accession>A0AC58SEK7</accession>
<organism evidence="1 2">
    <name type="scientific">Nicotiana tabacum</name>
    <name type="common">Common tobacco</name>
    <dbReference type="NCBI Taxonomy" id="4097"/>
    <lineage>
        <taxon>Eukaryota</taxon>
        <taxon>Viridiplantae</taxon>
        <taxon>Streptophyta</taxon>
        <taxon>Embryophyta</taxon>
        <taxon>Tracheophyta</taxon>
        <taxon>Spermatophyta</taxon>
        <taxon>Magnoliopsida</taxon>
        <taxon>eudicotyledons</taxon>
        <taxon>Gunneridae</taxon>
        <taxon>Pentapetalae</taxon>
        <taxon>asterids</taxon>
        <taxon>lamiids</taxon>
        <taxon>Solanales</taxon>
        <taxon>Solanaceae</taxon>
        <taxon>Nicotianoideae</taxon>
        <taxon>Nicotianeae</taxon>
        <taxon>Nicotiana</taxon>
    </lineage>
</organism>
<reference evidence="1" key="1">
    <citation type="journal article" date="2014" name="Nat. Commun.">
        <title>The tobacco genome sequence and its comparison with those of tomato and potato.</title>
        <authorList>
            <person name="Sierro N."/>
            <person name="Battey J.N."/>
            <person name="Ouadi S."/>
            <person name="Bakaher N."/>
            <person name="Bovet L."/>
            <person name="Willig A."/>
            <person name="Goepfert S."/>
            <person name="Peitsch M.C."/>
            <person name="Ivanov N.V."/>
        </authorList>
    </citation>
    <scope>NUCLEOTIDE SEQUENCE [LARGE SCALE GENOMIC DNA]</scope>
</reference>
<evidence type="ECO:0000313" key="1">
    <source>
        <dbReference type="Proteomes" id="UP000790787"/>
    </source>
</evidence>
<reference evidence="2" key="2">
    <citation type="submission" date="2025-08" db="UniProtKB">
        <authorList>
            <consortium name="RefSeq"/>
        </authorList>
    </citation>
    <scope>IDENTIFICATION</scope>
    <source>
        <tissue evidence="2">Leaf</tissue>
    </source>
</reference>
<evidence type="ECO:0000313" key="2">
    <source>
        <dbReference type="RefSeq" id="XP_075083401.1"/>
    </source>
</evidence>
<proteinExistence type="predicted"/>
<sequence>MQNVPHKWPDLIQNLEQYTPVLKVTKVFWEFPFEGWIKVNTDGASRGNHGRRSISFVLRDEDGDVIYALGREVPPATNNEAEALAILEALRYCVDHRFTQFWLQTDSMIMKNVLNGNWMPPWNITKYVEEIKNLIKGCNVTITHILREGNILSRSSCELCSRQWGY</sequence>
<gene>
    <name evidence="2" type="primary">LOC142167142</name>
</gene>
<dbReference type="Proteomes" id="UP000790787">
    <property type="component" value="Chromosome 12"/>
</dbReference>
<protein>
    <submittedName>
        <fullName evidence="2">Uncharacterized protein LOC142167142</fullName>
    </submittedName>
</protein>
<keyword evidence="1" id="KW-1185">Reference proteome</keyword>
<name>A0AC58SEK7_TOBAC</name>
<dbReference type="RefSeq" id="XP_075083401.1">
    <property type="nucleotide sequence ID" value="XM_075227300.1"/>
</dbReference>